<keyword evidence="4" id="KW-1185">Reference proteome</keyword>
<dbReference type="GO" id="GO:0034472">
    <property type="term" value="P:snRNA 3'-end processing"/>
    <property type="evidence" value="ECO:0007669"/>
    <property type="project" value="TreeGrafter"/>
</dbReference>
<comment type="caution">
    <text evidence="3">The sequence shown here is derived from an EMBL/GenBank/DDBJ whole genome shotgun (WGS) entry which is preliminary data.</text>
</comment>
<feature type="domain" description="Integrator complex subunit 5 N-terminal" evidence="1">
    <location>
        <begin position="7"/>
        <end position="209"/>
    </location>
</feature>
<feature type="domain" description="Integrator complex subunit 5 C-terminal" evidence="2">
    <location>
        <begin position="226"/>
        <end position="912"/>
    </location>
</feature>
<dbReference type="PANTHER" id="PTHR31697">
    <property type="entry name" value="INTEGRATOR COMPLEX SUBUNIT 5"/>
    <property type="match status" value="1"/>
</dbReference>
<dbReference type="PANTHER" id="PTHR31697:SF2">
    <property type="entry name" value="INTEGRATOR COMPLEX SUBUNIT 5"/>
    <property type="match status" value="1"/>
</dbReference>
<gene>
    <name evidence="3" type="ORF">HOLleu_16267</name>
</gene>
<dbReference type="InterPro" id="IPR040316">
    <property type="entry name" value="INTS5"/>
</dbReference>
<dbReference type="AlphaFoldDB" id="A0A9Q1C5X7"/>
<proteinExistence type="predicted"/>
<dbReference type="EMBL" id="JAIZAY010000007">
    <property type="protein sequence ID" value="KAJ8038754.1"/>
    <property type="molecule type" value="Genomic_DNA"/>
</dbReference>
<dbReference type="InterPro" id="IPR029444">
    <property type="entry name" value="INTS5_C"/>
</dbReference>
<evidence type="ECO:0000313" key="3">
    <source>
        <dbReference type="EMBL" id="KAJ8038754.1"/>
    </source>
</evidence>
<evidence type="ECO:0000313" key="4">
    <source>
        <dbReference type="Proteomes" id="UP001152320"/>
    </source>
</evidence>
<dbReference type="Pfam" id="PF14838">
    <property type="entry name" value="INTS5_C"/>
    <property type="match status" value="1"/>
</dbReference>
<dbReference type="Proteomes" id="UP001152320">
    <property type="component" value="Chromosome 7"/>
</dbReference>
<sequence>MELERKEMLKNIHAFIKGANRDNHKLTLEEHAQCALELLQTVPATRPATLEYLCHVFDESVNSYLFEMEGKGTTGNKIEEVISETHQVLKRFIDKNPKGWAPIISTWSIELLGRISSNYANRRGVPHSSSLNEQLQLWMSCKGMRTLMELSSHCISVMIDSCPDACVNAIIDTSVKHSPHFDWVVAHIGSCFPTTIINRVLSLGLKDFCNSQSGGHLVATEIKVPKMVSVVSILGHLASQHSSDIRDALLQLFRESLGGVSEQQVYTVPFLLQLSTMSPVLLKTITDDFIFALTPEVLGQLAEQFQKSVILQRDKDTLLMLVIHLVSKSGKGAYRLISFMLDIGGGDQVQTEVQQACSLILDLLILELQRCVYGRTGSLVTKATTAGSSEVPLLSELQKHTSALCDDFLRASGKRVNWLQRFLAMLALHCGEESASDILSYVLVNISEKDKLSAVLALQAEMEVAFPSVMSQAVQKSCNKLTSSSPEQTLQILNNMYAVVNSEVQSPARQKARVMLGACLSDHLSTLASQLYHPDLTIAVKCIALMNLVTVKDSCDLSMLHSLSHSVVDFVFILLSCQDHFLKSKTLTDCKDYLQKLSKKPLTKFVILRSLLENALNKSNLQLFDASANASDINEKTLVSSEGKSLLLENQRKGLSVVVPKGGLSVFHAGIIGKGPRQGMTQENTEKETDVLVNCQLLSQIICACCLEKTSPSSSVSKNWTCDAETGSYLAGVLVELVCPDVTFTGVLWPEEELTRLTIERDLHIRMMLDKHLFLWDVLSIIAETQTAMHICSVILYGTMSTLLAFWDSGRCNVPREKNKAIYTTSQLLDVLARAGLLPPPLKYSPLMLSELSEGDIHLLLSTIWSFMKENPPRADEFQMVDGKLQKSFLPESTNRVSNILHALFQKNIAKLGYLYPKVFPVVR</sequence>
<evidence type="ECO:0000259" key="2">
    <source>
        <dbReference type="Pfam" id="PF14838"/>
    </source>
</evidence>
<evidence type="ECO:0000259" key="1">
    <source>
        <dbReference type="Pfam" id="PF14837"/>
    </source>
</evidence>
<dbReference type="GO" id="GO:0032039">
    <property type="term" value="C:integrator complex"/>
    <property type="evidence" value="ECO:0007669"/>
    <property type="project" value="InterPro"/>
</dbReference>
<protein>
    <submittedName>
        <fullName evidence="3">Integrator complex subunit 5</fullName>
    </submittedName>
</protein>
<name>A0A9Q1C5X7_HOLLE</name>
<dbReference type="InterPro" id="IPR029445">
    <property type="entry name" value="INTS5_N"/>
</dbReference>
<dbReference type="OrthoDB" id="69088at2759"/>
<reference evidence="3" key="1">
    <citation type="submission" date="2021-10" db="EMBL/GenBank/DDBJ databases">
        <title>Tropical sea cucumber genome reveals ecological adaptation and Cuvierian tubules defense mechanism.</title>
        <authorList>
            <person name="Chen T."/>
        </authorList>
    </citation>
    <scope>NUCLEOTIDE SEQUENCE</scope>
    <source>
        <strain evidence="3">Nanhai2018</strain>
        <tissue evidence="3">Muscle</tissue>
    </source>
</reference>
<organism evidence="3 4">
    <name type="scientific">Holothuria leucospilota</name>
    <name type="common">Black long sea cucumber</name>
    <name type="synonym">Mertensiothuria leucospilota</name>
    <dbReference type="NCBI Taxonomy" id="206669"/>
    <lineage>
        <taxon>Eukaryota</taxon>
        <taxon>Metazoa</taxon>
        <taxon>Echinodermata</taxon>
        <taxon>Eleutherozoa</taxon>
        <taxon>Echinozoa</taxon>
        <taxon>Holothuroidea</taxon>
        <taxon>Aspidochirotacea</taxon>
        <taxon>Aspidochirotida</taxon>
        <taxon>Holothuriidae</taxon>
        <taxon>Holothuria</taxon>
    </lineage>
</organism>
<dbReference type="Pfam" id="PF14837">
    <property type="entry name" value="INTS5_N"/>
    <property type="match status" value="1"/>
</dbReference>
<accession>A0A9Q1C5X7</accession>